<dbReference type="InterPro" id="IPR052439">
    <property type="entry name" value="F-box/Kelch-repeat"/>
</dbReference>
<evidence type="ECO:0000313" key="2">
    <source>
        <dbReference type="Proteomes" id="UP001472677"/>
    </source>
</evidence>
<dbReference type="Gene3D" id="2.120.10.80">
    <property type="entry name" value="Kelch-type beta propeller"/>
    <property type="match status" value="1"/>
</dbReference>
<gene>
    <name evidence="1" type="ORF">V6N12_042646</name>
</gene>
<keyword evidence="2" id="KW-1185">Reference proteome</keyword>
<dbReference type="EMBL" id="JBBPBM010002209">
    <property type="protein sequence ID" value="KAK8479773.1"/>
    <property type="molecule type" value="Genomic_DNA"/>
</dbReference>
<dbReference type="InterPro" id="IPR006652">
    <property type="entry name" value="Kelch_1"/>
</dbReference>
<dbReference type="SUPFAM" id="SSF117281">
    <property type="entry name" value="Kelch motif"/>
    <property type="match status" value="1"/>
</dbReference>
<name>A0ABR1ZH18_9ROSI</name>
<organism evidence="1 2">
    <name type="scientific">Hibiscus sabdariffa</name>
    <name type="common">roselle</name>
    <dbReference type="NCBI Taxonomy" id="183260"/>
    <lineage>
        <taxon>Eukaryota</taxon>
        <taxon>Viridiplantae</taxon>
        <taxon>Streptophyta</taxon>
        <taxon>Embryophyta</taxon>
        <taxon>Tracheophyta</taxon>
        <taxon>Spermatophyta</taxon>
        <taxon>Magnoliopsida</taxon>
        <taxon>eudicotyledons</taxon>
        <taxon>Gunneridae</taxon>
        <taxon>Pentapetalae</taxon>
        <taxon>rosids</taxon>
        <taxon>malvids</taxon>
        <taxon>Malvales</taxon>
        <taxon>Malvaceae</taxon>
        <taxon>Malvoideae</taxon>
        <taxon>Hibiscus</taxon>
    </lineage>
</organism>
<dbReference type="PANTHER" id="PTHR46122">
    <property type="entry name" value="GALACTOSE OXIDASE/KELCH REPEAT PROTEIN-RELATED"/>
    <property type="match status" value="1"/>
</dbReference>
<accession>A0ABR1ZH18</accession>
<proteinExistence type="predicted"/>
<dbReference type="PANTHER" id="PTHR46122:SF9">
    <property type="entry name" value="F-BOX_KELCH-REPEAT PROTEIN"/>
    <property type="match status" value="1"/>
</dbReference>
<reference evidence="1 2" key="1">
    <citation type="journal article" date="2024" name="G3 (Bethesda)">
        <title>Genome assembly of Hibiscus sabdariffa L. provides insights into metabolisms of medicinal natural products.</title>
        <authorList>
            <person name="Kim T."/>
        </authorList>
    </citation>
    <scope>NUCLEOTIDE SEQUENCE [LARGE SCALE GENOMIC DNA]</scope>
    <source>
        <strain evidence="1">TK-2024</strain>
        <tissue evidence="1">Old leaves</tissue>
    </source>
</reference>
<comment type="caution">
    <text evidence="1">The sequence shown here is derived from an EMBL/GenBank/DDBJ whole genome shotgun (WGS) entry which is preliminary data.</text>
</comment>
<protein>
    <submittedName>
        <fullName evidence="1">Uncharacterized protein</fullName>
    </submittedName>
</protein>
<dbReference type="Pfam" id="PF01344">
    <property type="entry name" value="Kelch_1"/>
    <property type="match status" value="1"/>
</dbReference>
<evidence type="ECO:0000313" key="1">
    <source>
        <dbReference type="EMBL" id="KAK8479773.1"/>
    </source>
</evidence>
<dbReference type="Proteomes" id="UP001472677">
    <property type="component" value="Unassembled WGS sequence"/>
</dbReference>
<sequence length="149" mass="16523">MAKQDVMPVKDDNNKEEKEYMSLAKVEQPDNLRHAGDLSEPRLLIHRLGEIMSLAIYKYSILTHSWTSGMTMDTPRCLFGSASLGEIAIVAGGCDPLGNVLDSVELYDSEIGKWMTIPSLNKARKCVLSCLWTGSFMLLVASGLTIYKH</sequence>
<dbReference type="InterPro" id="IPR015915">
    <property type="entry name" value="Kelch-typ_b-propeller"/>
</dbReference>